<evidence type="ECO:0000256" key="1">
    <source>
        <dbReference type="SAM" id="MobiDB-lite"/>
    </source>
</evidence>
<dbReference type="GeneID" id="36626925"/>
<evidence type="ECO:0000313" key="2">
    <source>
        <dbReference type="EMBL" id="PTB58828.1"/>
    </source>
</evidence>
<accession>A0A2T4APJ2</accession>
<evidence type="ECO:0000313" key="3">
    <source>
        <dbReference type="Proteomes" id="UP000241690"/>
    </source>
</evidence>
<dbReference type="EMBL" id="KZ679676">
    <property type="protein sequence ID" value="PTB58828.1"/>
    <property type="molecule type" value="Genomic_DNA"/>
</dbReference>
<dbReference type="RefSeq" id="XP_024778505.1">
    <property type="nucleotide sequence ID" value="XM_024918356.1"/>
</dbReference>
<feature type="compositionally biased region" description="Polar residues" evidence="1">
    <location>
        <begin position="43"/>
        <end position="52"/>
    </location>
</feature>
<sequence>MARATVHVQNHQAAKLCLDCLCSASTPAVHSFPQQHPPGSLPAETSSFTQRS</sequence>
<dbReference type="AlphaFoldDB" id="A0A2T4APJ2"/>
<proteinExistence type="predicted"/>
<protein>
    <submittedName>
        <fullName evidence="2">Uncharacterized protein</fullName>
    </submittedName>
</protein>
<gene>
    <name evidence="2" type="ORF">M431DRAFT_503782</name>
</gene>
<feature type="region of interest" description="Disordered" evidence="1">
    <location>
        <begin position="30"/>
        <end position="52"/>
    </location>
</feature>
<name>A0A2T4APJ2_TRIHA</name>
<keyword evidence="3" id="KW-1185">Reference proteome</keyword>
<reference evidence="2 3" key="1">
    <citation type="submission" date="2016-07" db="EMBL/GenBank/DDBJ databases">
        <title>Multiple horizontal gene transfer events from other fungi enriched the ability of initially mycotrophic Trichoderma (Ascomycota) to feed on dead plant biomass.</title>
        <authorList>
            <consortium name="DOE Joint Genome Institute"/>
            <person name="Aerts A."/>
            <person name="Atanasova L."/>
            <person name="Chenthamara K."/>
            <person name="Zhang J."/>
            <person name="Grujic M."/>
            <person name="Henrissat B."/>
            <person name="Kuo A."/>
            <person name="Salamov A."/>
            <person name="Lipzen A."/>
            <person name="Labutti K."/>
            <person name="Barry K."/>
            <person name="Miao Y."/>
            <person name="Rahimi M.J."/>
            <person name="Shen Q."/>
            <person name="Grigoriev I.V."/>
            <person name="Kubicek C.P."/>
            <person name="Druzhinina I.S."/>
        </authorList>
    </citation>
    <scope>NUCLEOTIDE SEQUENCE [LARGE SCALE GENOMIC DNA]</scope>
    <source>
        <strain evidence="2 3">CBS 226.95</strain>
    </source>
</reference>
<organism evidence="2 3">
    <name type="scientific">Trichoderma harzianum CBS 226.95</name>
    <dbReference type="NCBI Taxonomy" id="983964"/>
    <lineage>
        <taxon>Eukaryota</taxon>
        <taxon>Fungi</taxon>
        <taxon>Dikarya</taxon>
        <taxon>Ascomycota</taxon>
        <taxon>Pezizomycotina</taxon>
        <taxon>Sordariomycetes</taxon>
        <taxon>Hypocreomycetidae</taxon>
        <taxon>Hypocreales</taxon>
        <taxon>Hypocreaceae</taxon>
        <taxon>Trichoderma</taxon>
    </lineage>
</organism>
<dbReference type="Proteomes" id="UP000241690">
    <property type="component" value="Unassembled WGS sequence"/>
</dbReference>